<dbReference type="Gene3D" id="3.80.10.10">
    <property type="entry name" value="Ribonuclease Inhibitor"/>
    <property type="match status" value="1"/>
</dbReference>
<dbReference type="InterPro" id="IPR042655">
    <property type="entry name" value="LRC72"/>
</dbReference>
<dbReference type="PANTHER" id="PTHR46759:SF2">
    <property type="match status" value="1"/>
</dbReference>
<evidence type="ECO:0000313" key="1">
    <source>
        <dbReference type="EMBL" id="PIK53344.1"/>
    </source>
</evidence>
<dbReference type="OrthoDB" id="5954088at2759"/>
<organism evidence="1 2">
    <name type="scientific">Stichopus japonicus</name>
    <name type="common">Sea cucumber</name>
    <dbReference type="NCBI Taxonomy" id="307972"/>
    <lineage>
        <taxon>Eukaryota</taxon>
        <taxon>Metazoa</taxon>
        <taxon>Echinodermata</taxon>
        <taxon>Eleutherozoa</taxon>
        <taxon>Echinozoa</taxon>
        <taxon>Holothuroidea</taxon>
        <taxon>Aspidochirotacea</taxon>
        <taxon>Aspidochirotida</taxon>
        <taxon>Stichopodidae</taxon>
        <taxon>Apostichopus</taxon>
    </lineage>
</organism>
<dbReference type="EMBL" id="MRZV01000291">
    <property type="protein sequence ID" value="PIK53344.1"/>
    <property type="molecule type" value="Genomic_DNA"/>
</dbReference>
<evidence type="ECO:0000313" key="2">
    <source>
        <dbReference type="Proteomes" id="UP000230750"/>
    </source>
</evidence>
<dbReference type="InterPro" id="IPR032675">
    <property type="entry name" value="LRR_dom_sf"/>
</dbReference>
<name>A0A2G8KZ98_STIJA</name>
<accession>A0A2G8KZ98</accession>
<proteinExistence type="predicted"/>
<dbReference type="Proteomes" id="UP000230750">
    <property type="component" value="Unassembled WGS sequence"/>
</dbReference>
<dbReference type="SUPFAM" id="SSF52058">
    <property type="entry name" value="L domain-like"/>
    <property type="match status" value="1"/>
</dbReference>
<dbReference type="AlphaFoldDB" id="A0A2G8KZ98"/>
<comment type="caution">
    <text evidence="1">The sequence shown here is derived from an EMBL/GenBank/DDBJ whole genome shotgun (WGS) entry which is preliminary data.</text>
</comment>
<protein>
    <submittedName>
        <fullName evidence="1">Uncharacterized protein</fullName>
    </submittedName>
</protein>
<dbReference type="PANTHER" id="PTHR46759">
    <property type="entry name" value="LEUCINE-RICH REPEAT-CONTAINING PROTEIN 72"/>
    <property type="match status" value="1"/>
</dbReference>
<dbReference type="STRING" id="307972.A0A2G8KZ98"/>
<sequence length="481" mass="55345">MKITTKLLSSEAEKQGIPISEVKYLDLSSHGIANIEHLERCCSIQTLLLRGNNVSIIENLALCHQLWHVDISCNDVSNLYTLSRFIALGYLNLSYNNISWNELMKIRHMHVLELCLHGNHNLEKDPNYRIHIIDSIPCVWMLDGRQVTAAERVQVQDFFQQSALTNHPVRKKLTREQFIPSSLKKLQVEGSYGLRTVHLMMRFPKAGALNVSTDRRRLQYLAYNLQEDLKIEYNCRQSKFSPLPIPDFESLLEARVESSDQCNVLLLLLVTFLDFRLPFDLLQETITCAKLDQLCETDVRLIFALPKNYICRFVTILLSSVKIDRDDRKETGLYEKLYLSLHFTVDELIRANKNTKKRRIIHKPNNRYRDLRALLGCEAIQLFCIVPEFFNILTTHESVSELVVFSSGDGAAVEKVKDLMQRVYSQGGSDLRMVEEVADFLVNMVQKRAKKLLGKQMVPNITSNHSFVAVRRAMTCDVGQV</sequence>
<reference evidence="1 2" key="1">
    <citation type="journal article" date="2017" name="PLoS Biol.">
        <title>The sea cucumber genome provides insights into morphological evolution and visceral regeneration.</title>
        <authorList>
            <person name="Zhang X."/>
            <person name="Sun L."/>
            <person name="Yuan J."/>
            <person name="Sun Y."/>
            <person name="Gao Y."/>
            <person name="Zhang L."/>
            <person name="Li S."/>
            <person name="Dai H."/>
            <person name="Hamel J.F."/>
            <person name="Liu C."/>
            <person name="Yu Y."/>
            <person name="Liu S."/>
            <person name="Lin W."/>
            <person name="Guo K."/>
            <person name="Jin S."/>
            <person name="Xu P."/>
            <person name="Storey K.B."/>
            <person name="Huan P."/>
            <person name="Zhang T."/>
            <person name="Zhou Y."/>
            <person name="Zhang J."/>
            <person name="Lin C."/>
            <person name="Li X."/>
            <person name="Xing L."/>
            <person name="Huo D."/>
            <person name="Sun M."/>
            <person name="Wang L."/>
            <person name="Mercier A."/>
            <person name="Li F."/>
            <person name="Yang H."/>
            <person name="Xiang J."/>
        </authorList>
    </citation>
    <scope>NUCLEOTIDE SEQUENCE [LARGE SCALE GENOMIC DNA]</scope>
    <source>
        <strain evidence="1">Shaxun</strain>
        <tissue evidence="1">Muscle</tissue>
    </source>
</reference>
<keyword evidence="2" id="KW-1185">Reference proteome</keyword>
<gene>
    <name evidence="1" type="ORF">BSL78_09761</name>
</gene>